<keyword evidence="3" id="KW-1185">Reference proteome</keyword>
<gene>
    <name evidence="2" type="ORF">CORC01_12300</name>
</gene>
<name>A0A1G4ATF4_9PEZI</name>
<proteinExistence type="predicted"/>
<accession>A0A1G4ATF4</accession>
<organism evidence="2 3">
    <name type="scientific">Colletotrichum orchidophilum</name>
    <dbReference type="NCBI Taxonomy" id="1209926"/>
    <lineage>
        <taxon>Eukaryota</taxon>
        <taxon>Fungi</taxon>
        <taxon>Dikarya</taxon>
        <taxon>Ascomycota</taxon>
        <taxon>Pezizomycotina</taxon>
        <taxon>Sordariomycetes</taxon>
        <taxon>Hypocreomycetidae</taxon>
        <taxon>Glomerellales</taxon>
        <taxon>Glomerellaceae</taxon>
        <taxon>Colletotrichum</taxon>
    </lineage>
</organism>
<dbReference type="RefSeq" id="XP_022469542.1">
    <property type="nucleotide sequence ID" value="XM_022623921.1"/>
</dbReference>
<evidence type="ECO:0000313" key="3">
    <source>
        <dbReference type="Proteomes" id="UP000176998"/>
    </source>
</evidence>
<feature type="region of interest" description="Disordered" evidence="1">
    <location>
        <begin position="165"/>
        <end position="199"/>
    </location>
</feature>
<protein>
    <submittedName>
        <fullName evidence="2">Uncharacterized protein</fullName>
    </submittedName>
</protein>
<dbReference type="EMBL" id="MJBS01000149">
    <property type="protein sequence ID" value="OHE92373.1"/>
    <property type="molecule type" value="Genomic_DNA"/>
</dbReference>
<reference evidence="2 3" key="1">
    <citation type="submission" date="2016-09" db="EMBL/GenBank/DDBJ databases">
        <authorList>
            <person name="Capua I."/>
            <person name="De Benedictis P."/>
            <person name="Joannis T."/>
            <person name="Lombin L.H."/>
            <person name="Cattoli G."/>
        </authorList>
    </citation>
    <scope>NUCLEOTIDE SEQUENCE [LARGE SCALE GENOMIC DNA]</scope>
    <source>
        <strain evidence="2 3">IMI 309357</strain>
    </source>
</reference>
<evidence type="ECO:0000313" key="2">
    <source>
        <dbReference type="EMBL" id="OHE92373.1"/>
    </source>
</evidence>
<dbReference type="AlphaFoldDB" id="A0A1G4ATF4"/>
<sequence>MKGHLAERKALLLSVSGNQSRPAVVICSHWVPGPRIGWNFITPIPTNKPRRDFSTAHRRKEHAEAKVACLSKLVVPGVPVQGSNSTIRLFTSGWQGTRAPLCGCSTWASRKAIDSTSFFFFFPWDFFAVLTWVLKDSPLFFRGSKPATMGLPADWGFWASSPQLTSRGTRAGHGESSNPIRCPSRSGPVAIPRTDDEDS</sequence>
<evidence type="ECO:0000256" key="1">
    <source>
        <dbReference type="SAM" id="MobiDB-lite"/>
    </source>
</evidence>
<comment type="caution">
    <text evidence="2">The sequence shown here is derived from an EMBL/GenBank/DDBJ whole genome shotgun (WGS) entry which is preliminary data.</text>
</comment>
<dbReference type="GeneID" id="34565431"/>
<dbReference type="Proteomes" id="UP000176998">
    <property type="component" value="Unassembled WGS sequence"/>
</dbReference>